<dbReference type="PANTHER" id="PTHR35149:SF1">
    <property type="entry name" value="DUF5655 DOMAIN-CONTAINING PROTEIN"/>
    <property type="match status" value="1"/>
</dbReference>
<accession>A0A968KRZ2</accession>
<name>A0A968KRZ2_9SPIO</name>
<evidence type="ECO:0000313" key="3">
    <source>
        <dbReference type="EMBL" id="NIZ41263.1"/>
    </source>
</evidence>
<comment type="caution">
    <text evidence="3">The sequence shown here is derived from an EMBL/GenBank/DDBJ whole genome shotgun (WGS) entry which is preliminary data.</text>
</comment>
<feature type="domain" description="GmrSD restriction endonucleases N-terminal" evidence="1">
    <location>
        <begin position="11"/>
        <end position="191"/>
    </location>
</feature>
<dbReference type="Proteomes" id="UP000711995">
    <property type="component" value="Unassembled WGS sequence"/>
</dbReference>
<dbReference type="InterPro" id="IPR011089">
    <property type="entry name" value="GmrSD_C"/>
</dbReference>
<keyword evidence="4" id="KW-1185">Reference proteome</keyword>
<evidence type="ECO:0000313" key="4">
    <source>
        <dbReference type="Proteomes" id="UP000711995"/>
    </source>
</evidence>
<dbReference type="EMBL" id="JAATLJ010000002">
    <property type="protein sequence ID" value="NIZ41263.1"/>
    <property type="molecule type" value="Genomic_DNA"/>
</dbReference>
<reference evidence="3 4" key="1">
    <citation type="submission" date="2020-03" db="EMBL/GenBank/DDBJ databases">
        <title>Spirochaetal bacteria isolated from arthropods constitute a novel genus Entomospira genus novum within the order Spirochaetales.</title>
        <authorList>
            <person name="Grana-Miraglia L."/>
            <person name="Sikutova S."/>
            <person name="Fingerle V."/>
            <person name="Sing A."/>
            <person name="Castillo-Ramirez S."/>
            <person name="Margos G."/>
            <person name="Rudolf I."/>
        </authorList>
    </citation>
    <scope>NUCLEOTIDE SEQUENCE [LARGE SCALE GENOMIC DNA]</scope>
    <source>
        <strain evidence="3 4">BR193</strain>
    </source>
</reference>
<evidence type="ECO:0000259" key="2">
    <source>
        <dbReference type="Pfam" id="PF07510"/>
    </source>
</evidence>
<protein>
    <submittedName>
        <fullName evidence="3">DUF262 domain-containing protein</fullName>
    </submittedName>
</protein>
<sequence length="605" mass="71364">MSDDLLTLSILDIFTQYQYIVPIYQRNYAWQTKEIEQLIEDIHELDTKSSSHYFLGNLIVNKQDNGCFEVIDGQQRLTTLFLLKKYLNIAIPHAAFSFEARERSNRTLEFIMAHQESHLILSQEIVNGYTIIHHYFESKNIDKEQFIQKLHNIFLLRVQVPRGIDLNYYFEMMNTRGEQLELHEIAKARFMSVLASHEDKMTAHLIWETCFDMSSYVQMNFTATIRKQIFDDSWTHLKSTIDHFNDVKNSIYIDPEAPIMPKQSLLKILQSHHQVTPNTQKENKEESEENERFESIISFPNFLLQVNAVLSVEEENESNLDDKKLLKNLEKYWQNSESAKQFLFTLLKLRVLFDQYVLKREFISDYQTTGKWSLQKLVKYPKRSKKDDNKPTYAYVSTYDQESGINNRLLRTLQSCLRVTYTSPKTMHWITRLLNSYYHDERIDPISLLEMYGRNKVRESNYQKVSGFGFERITFMYLDYLLYRDGYSPVIKQQPDGWEFQSRSSIEHFYPQHPSEVEVWSGEHLHDFGNLALIQVSSNSKFSNLTPMSKIGEHPSLINQSLKLQVMAHIVRDTGSWSIELVEKHKTAMFDRLDQDIDTLSDSAK</sequence>
<feature type="domain" description="GmrSD restriction endonucleases C-terminal" evidence="2">
    <location>
        <begin position="463"/>
        <end position="591"/>
    </location>
</feature>
<gene>
    <name evidence="3" type="ORF">HCT14_07075</name>
</gene>
<proteinExistence type="predicted"/>
<dbReference type="RefSeq" id="WP_167700885.1">
    <property type="nucleotide sequence ID" value="NZ_CP118175.1"/>
</dbReference>
<dbReference type="Pfam" id="PF03235">
    <property type="entry name" value="GmrSD_N"/>
    <property type="match status" value="1"/>
</dbReference>
<dbReference type="PANTHER" id="PTHR35149">
    <property type="entry name" value="SLL5132 PROTEIN"/>
    <property type="match status" value="1"/>
</dbReference>
<dbReference type="InterPro" id="IPR004919">
    <property type="entry name" value="GmrSD_N"/>
</dbReference>
<dbReference type="Pfam" id="PF07510">
    <property type="entry name" value="GmrSD_C"/>
    <property type="match status" value="1"/>
</dbReference>
<organism evidence="3 4">
    <name type="scientific">Entomospira entomophila</name>
    <dbReference type="NCBI Taxonomy" id="2719988"/>
    <lineage>
        <taxon>Bacteria</taxon>
        <taxon>Pseudomonadati</taxon>
        <taxon>Spirochaetota</taxon>
        <taxon>Spirochaetia</taxon>
        <taxon>Spirochaetales</taxon>
        <taxon>Spirochaetaceae</taxon>
        <taxon>Entomospira</taxon>
    </lineage>
</organism>
<dbReference type="AlphaFoldDB" id="A0A968KRZ2"/>
<evidence type="ECO:0000259" key="1">
    <source>
        <dbReference type="Pfam" id="PF03235"/>
    </source>
</evidence>